<evidence type="ECO:0000256" key="1">
    <source>
        <dbReference type="ARBA" id="ARBA00022679"/>
    </source>
</evidence>
<dbReference type="InterPro" id="IPR000182">
    <property type="entry name" value="GNAT_dom"/>
</dbReference>
<dbReference type="Proteomes" id="UP000670947">
    <property type="component" value="Unassembled WGS sequence"/>
</dbReference>
<comment type="caution">
    <text evidence="4">The sequence shown here is derived from an EMBL/GenBank/DDBJ whole genome shotgun (WGS) entry which is preliminary data.</text>
</comment>
<keyword evidence="5" id="KW-1185">Reference proteome</keyword>
<dbReference type="PANTHER" id="PTHR43877">
    <property type="entry name" value="AMINOALKYLPHOSPHONATE N-ACETYLTRANSFERASE-RELATED-RELATED"/>
    <property type="match status" value="1"/>
</dbReference>
<evidence type="ECO:0000256" key="2">
    <source>
        <dbReference type="ARBA" id="ARBA00023315"/>
    </source>
</evidence>
<feature type="domain" description="N-acetyltransferase" evidence="3">
    <location>
        <begin position="3"/>
        <end position="152"/>
    </location>
</feature>
<protein>
    <submittedName>
        <fullName evidence="4">GNAT family N-acetyltransferase</fullName>
        <ecNumber evidence="4">2.3.1.-</ecNumber>
    </submittedName>
</protein>
<dbReference type="EMBL" id="JAGGDJ010000004">
    <property type="protein sequence ID" value="MBO7744557.1"/>
    <property type="molecule type" value="Genomic_DNA"/>
</dbReference>
<organism evidence="4 5">
    <name type="scientific">Paenibacillus artemisiicola</name>
    <dbReference type="NCBI Taxonomy" id="1172618"/>
    <lineage>
        <taxon>Bacteria</taxon>
        <taxon>Bacillati</taxon>
        <taxon>Bacillota</taxon>
        <taxon>Bacilli</taxon>
        <taxon>Bacillales</taxon>
        <taxon>Paenibacillaceae</taxon>
        <taxon>Paenibacillus</taxon>
    </lineage>
</organism>
<dbReference type="PROSITE" id="PS51186">
    <property type="entry name" value="GNAT"/>
    <property type="match status" value="1"/>
</dbReference>
<dbReference type="Gene3D" id="3.40.630.30">
    <property type="match status" value="1"/>
</dbReference>
<dbReference type="CDD" id="cd04301">
    <property type="entry name" value="NAT_SF"/>
    <property type="match status" value="1"/>
</dbReference>
<dbReference type="GO" id="GO:0016746">
    <property type="term" value="F:acyltransferase activity"/>
    <property type="evidence" value="ECO:0007669"/>
    <property type="project" value="UniProtKB-KW"/>
</dbReference>
<evidence type="ECO:0000259" key="3">
    <source>
        <dbReference type="PROSITE" id="PS51186"/>
    </source>
</evidence>
<reference evidence="4 5" key="1">
    <citation type="submission" date="2021-03" db="EMBL/GenBank/DDBJ databases">
        <title>Paenibacillus artemisicola MWE-103 whole genome sequence.</title>
        <authorList>
            <person name="Ham Y.J."/>
        </authorList>
    </citation>
    <scope>NUCLEOTIDE SEQUENCE [LARGE SCALE GENOMIC DNA]</scope>
    <source>
        <strain evidence="4 5">MWE-103</strain>
    </source>
</reference>
<dbReference type="PANTHER" id="PTHR43877:SF2">
    <property type="entry name" value="AMINOALKYLPHOSPHONATE N-ACETYLTRANSFERASE-RELATED"/>
    <property type="match status" value="1"/>
</dbReference>
<sequence>MIEPISLLDPAAVRELLAVQRAAYRIEAELIGFDGIPGLRDTEASLAACGETFYGRYESGALAGAISFKTDAGTVDIHRLVVHPAQFRKGIGESLLRHVLALYAGRADRYLVATGAANLPALRLYRKLGFAESRMFEPVPGLRIVELGRRGGEPDAFDR</sequence>
<keyword evidence="2 4" id="KW-0012">Acyltransferase</keyword>
<evidence type="ECO:0000313" key="4">
    <source>
        <dbReference type="EMBL" id="MBO7744557.1"/>
    </source>
</evidence>
<evidence type="ECO:0000313" key="5">
    <source>
        <dbReference type="Proteomes" id="UP000670947"/>
    </source>
</evidence>
<name>A0ABS3W8C1_9BACL</name>
<dbReference type="RefSeq" id="WP_208847482.1">
    <property type="nucleotide sequence ID" value="NZ_JAGGDJ010000004.1"/>
</dbReference>
<gene>
    <name evidence="4" type="ORF">I8J29_10140</name>
</gene>
<dbReference type="Pfam" id="PF00583">
    <property type="entry name" value="Acetyltransf_1"/>
    <property type="match status" value="1"/>
</dbReference>
<keyword evidence="1 4" id="KW-0808">Transferase</keyword>
<proteinExistence type="predicted"/>
<dbReference type="SUPFAM" id="SSF55729">
    <property type="entry name" value="Acyl-CoA N-acyltransferases (Nat)"/>
    <property type="match status" value="1"/>
</dbReference>
<dbReference type="EC" id="2.3.1.-" evidence="4"/>
<dbReference type="InterPro" id="IPR050832">
    <property type="entry name" value="Bact_Acetyltransf"/>
</dbReference>
<dbReference type="InterPro" id="IPR016181">
    <property type="entry name" value="Acyl_CoA_acyltransferase"/>
</dbReference>
<accession>A0ABS3W8C1</accession>